<proteinExistence type="predicted"/>
<sequence length="397" mass="44479">MERSLYTVSIRCAGRVPSKGAEMPVLTQSHTATSRGAHTRKRTTVCCPAAPAAPATSSTLLDLDLVPVLNLQGMIEPEVPAGTAASVFAIFDEGKKLQFVGFSKDLRNSLRTVFSRRPDKAFFFKAVNLPQLDQNEMVAIRTAWFEEVGGAPTGNKLAMERKAWSEPVAAGAISERGRLEAAKSQAQELLVMIKSRGCKEEFVAKQDLLLEGKVDFEPAAALTEEELAQRREQAAQLSKATRTVGFTLDGEPAQFELRIRNDYKTNGGRMFDVNVTFEDRETKHRVIVGKEYYEDFDLEPEQILVMTFAFLLRKKTPRQTEGMLLSSQFNINYFAISEVDQWWNDFVNEWTDIGKTLAGDGKFWRMNRLHGYGGMANDMANQERDMAQEKELLPNAS</sequence>
<gene>
    <name evidence="1" type="ORF">WJX75_007628</name>
</gene>
<keyword evidence="2" id="KW-1185">Reference proteome</keyword>
<comment type="caution">
    <text evidence="1">The sequence shown here is derived from an EMBL/GenBank/DDBJ whole genome shotgun (WGS) entry which is preliminary data.</text>
</comment>
<evidence type="ECO:0000313" key="2">
    <source>
        <dbReference type="Proteomes" id="UP001491310"/>
    </source>
</evidence>
<accession>A0ABR2Z3T9</accession>
<reference evidence="1 2" key="1">
    <citation type="journal article" date="2024" name="Nat. Commun.">
        <title>Phylogenomics reveals the evolutionary origins of lichenization in chlorophyte algae.</title>
        <authorList>
            <person name="Puginier C."/>
            <person name="Libourel C."/>
            <person name="Otte J."/>
            <person name="Skaloud P."/>
            <person name="Haon M."/>
            <person name="Grisel S."/>
            <person name="Petersen M."/>
            <person name="Berrin J.G."/>
            <person name="Delaux P.M."/>
            <person name="Dal Grande F."/>
            <person name="Keller J."/>
        </authorList>
    </citation>
    <scope>NUCLEOTIDE SEQUENCE [LARGE SCALE GENOMIC DNA]</scope>
    <source>
        <strain evidence="1 2">SAG 216-7</strain>
    </source>
</reference>
<protein>
    <submittedName>
        <fullName evidence="1">Uncharacterized protein</fullName>
    </submittedName>
</protein>
<dbReference type="EMBL" id="JALJOT010000001">
    <property type="protein sequence ID" value="KAK9918864.1"/>
    <property type="molecule type" value="Genomic_DNA"/>
</dbReference>
<organism evidence="1 2">
    <name type="scientific">Coccomyxa subellipsoidea</name>
    <dbReference type="NCBI Taxonomy" id="248742"/>
    <lineage>
        <taxon>Eukaryota</taxon>
        <taxon>Viridiplantae</taxon>
        <taxon>Chlorophyta</taxon>
        <taxon>core chlorophytes</taxon>
        <taxon>Trebouxiophyceae</taxon>
        <taxon>Trebouxiophyceae incertae sedis</taxon>
        <taxon>Coccomyxaceae</taxon>
        <taxon>Coccomyxa</taxon>
    </lineage>
</organism>
<name>A0ABR2Z3T9_9CHLO</name>
<dbReference type="Proteomes" id="UP001491310">
    <property type="component" value="Unassembled WGS sequence"/>
</dbReference>
<evidence type="ECO:0000313" key="1">
    <source>
        <dbReference type="EMBL" id="KAK9918864.1"/>
    </source>
</evidence>